<dbReference type="GO" id="GO:0045944">
    <property type="term" value="P:positive regulation of transcription by RNA polymerase II"/>
    <property type="evidence" value="ECO:0007669"/>
    <property type="project" value="TreeGrafter"/>
</dbReference>
<proteinExistence type="predicted"/>
<evidence type="ECO:0000256" key="1">
    <source>
        <dbReference type="ARBA" id="ARBA00004123"/>
    </source>
</evidence>
<dbReference type="Proteomes" id="UP000193144">
    <property type="component" value="Unassembled WGS sequence"/>
</dbReference>
<gene>
    <name evidence="9" type="ORF">BCR34DRAFT_588779</name>
</gene>
<evidence type="ECO:0000256" key="8">
    <source>
        <dbReference type="SAM" id="SignalP"/>
    </source>
</evidence>
<evidence type="ECO:0000256" key="4">
    <source>
        <dbReference type="ARBA" id="ARBA00023015"/>
    </source>
</evidence>
<keyword evidence="6" id="KW-0804">Transcription</keyword>
<reference evidence="9 10" key="1">
    <citation type="submission" date="2016-07" db="EMBL/GenBank/DDBJ databases">
        <title>Pervasive Adenine N6-methylation of Active Genes in Fungi.</title>
        <authorList>
            <consortium name="DOE Joint Genome Institute"/>
            <person name="Mondo S.J."/>
            <person name="Dannebaum R.O."/>
            <person name="Kuo R.C."/>
            <person name="Labutti K."/>
            <person name="Haridas S."/>
            <person name="Kuo A."/>
            <person name="Salamov A."/>
            <person name="Ahrendt S.R."/>
            <person name="Lipzen A."/>
            <person name="Sullivan W."/>
            <person name="Andreopoulos W.B."/>
            <person name="Clum A."/>
            <person name="Lindquist E."/>
            <person name="Daum C."/>
            <person name="Ramamoorthy G.K."/>
            <person name="Gryganskyi A."/>
            <person name="Culley D."/>
            <person name="Magnuson J.K."/>
            <person name="James T.Y."/>
            <person name="O'Malley M.A."/>
            <person name="Stajich J.E."/>
            <person name="Spatafora J.W."/>
            <person name="Visel A."/>
            <person name="Grigoriev I.V."/>
        </authorList>
    </citation>
    <scope>NUCLEOTIDE SEQUENCE [LARGE SCALE GENOMIC DNA]</scope>
    <source>
        <strain evidence="9 10">CBS 115471</strain>
    </source>
</reference>
<keyword evidence="8" id="KW-0732">Signal</keyword>
<keyword evidence="7" id="KW-0539">Nucleus</keyword>
<evidence type="ECO:0000313" key="9">
    <source>
        <dbReference type="EMBL" id="ORY10174.1"/>
    </source>
</evidence>
<evidence type="ECO:0000256" key="7">
    <source>
        <dbReference type="ARBA" id="ARBA00023242"/>
    </source>
</evidence>
<dbReference type="AlphaFoldDB" id="A0A1Y1ZJ05"/>
<comment type="caution">
    <text evidence="9">The sequence shown here is derived from an EMBL/GenBank/DDBJ whole genome shotgun (WGS) entry which is preliminary data.</text>
</comment>
<dbReference type="GO" id="GO:0043565">
    <property type="term" value="F:sequence-specific DNA binding"/>
    <property type="evidence" value="ECO:0007669"/>
    <property type="project" value="TreeGrafter"/>
</dbReference>
<keyword evidence="3" id="KW-0862">Zinc</keyword>
<dbReference type="GO" id="GO:0046872">
    <property type="term" value="F:metal ion binding"/>
    <property type="evidence" value="ECO:0007669"/>
    <property type="project" value="UniProtKB-KW"/>
</dbReference>
<evidence type="ECO:0000256" key="5">
    <source>
        <dbReference type="ARBA" id="ARBA00023125"/>
    </source>
</evidence>
<protein>
    <submittedName>
        <fullName evidence="9">Uncharacterized protein</fullName>
    </submittedName>
</protein>
<dbReference type="GO" id="GO:0005634">
    <property type="term" value="C:nucleus"/>
    <property type="evidence" value="ECO:0007669"/>
    <property type="project" value="UniProtKB-SubCell"/>
</dbReference>
<sequence>MALLCCLMIAAGQFSLSCWLLSESAHAVQYPRLPLDINEDVEDLAAMDRVSSVSEAMERQSPSNQQPTSMSCCIHLCRLRIIESNIQQSIYRVDGPSGAAESEVDHYIEQLEQWRAMMPRHDNCTPKPHNLDLEVSVDGYDYYVRPHFCCQRLHNNVCESQMVYYYKCMRFLLRPHLLSSSANPRFLAKCVQACGGVFQTYKRLHHRVSVRFSLMALHSVFLAGLTPIYCTWISPKDIFGTKTSNDMNACSIVLYIITERWPAAKKYRDVFESVKQTV</sequence>
<dbReference type="PANTHER" id="PTHR47782:SF12">
    <property type="entry name" value="ZN(II)2CYS6 TRANSCRIPTION FACTOR (EUROFUNG)"/>
    <property type="match status" value="1"/>
</dbReference>
<feature type="chain" id="PRO_5012575972" evidence="8">
    <location>
        <begin position="28"/>
        <end position="278"/>
    </location>
</feature>
<comment type="subcellular location">
    <subcellularLocation>
        <location evidence="1">Nucleus</location>
    </subcellularLocation>
</comment>
<dbReference type="GO" id="GO:0000981">
    <property type="term" value="F:DNA-binding transcription factor activity, RNA polymerase II-specific"/>
    <property type="evidence" value="ECO:0007669"/>
    <property type="project" value="TreeGrafter"/>
</dbReference>
<name>A0A1Y1ZJ05_9PLEO</name>
<keyword evidence="4" id="KW-0805">Transcription regulation</keyword>
<keyword evidence="5" id="KW-0238">DNA-binding</keyword>
<keyword evidence="2" id="KW-0479">Metal-binding</keyword>
<dbReference type="InterPro" id="IPR052202">
    <property type="entry name" value="Yeast_MetPath_Reg"/>
</dbReference>
<evidence type="ECO:0000256" key="6">
    <source>
        <dbReference type="ARBA" id="ARBA00023163"/>
    </source>
</evidence>
<organism evidence="9 10">
    <name type="scientific">Clohesyomyces aquaticus</name>
    <dbReference type="NCBI Taxonomy" id="1231657"/>
    <lineage>
        <taxon>Eukaryota</taxon>
        <taxon>Fungi</taxon>
        <taxon>Dikarya</taxon>
        <taxon>Ascomycota</taxon>
        <taxon>Pezizomycotina</taxon>
        <taxon>Dothideomycetes</taxon>
        <taxon>Pleosporomycetidae</taxon>
        <taxon>Pleosporales</taxon>
        <taxon>Lindgomycetaceae</taxon>
        <taxon>Clohesyomyces</taxon>
    </lineage>
</organism>
<feature type="signal peptide" evidence="8">
    <location>
        <begin position="1"/>
        <end position="27"/>
    </location>
</feature>
<evidence type="ECO:0000256" key="3">
    <source>
        <dbReference type="ARBA" id="ARBA00022833"/>
    </source>
</evidence>
<dbReference type="PANTHER" id="PTHR47782">
    <property type="entry name" value="ZN(II)2CYS6 TRANSCRIPTION FACTOR (EUROFUNG)-RELATED"/>
    <property type="match status" value="1"/>
</dbReference>
<accession>A0A1Y1ZJ05</accession>
<dbReference type="EMBL" id="MCFA01000076">
    <property type="protein sequence ID" value="ORY10174.1"/>
    <property type="molecule type" value="Genomic_DNA"/>
</dbReference>
<evidence type="ECO:0000313" key="10">
    <source>
        <dbReference type="Proteomes" id="UP000193144"/>
    </source>
</evidence>
<dbReference type="OrthoDB" id="9970124at2759"/>
<dbReference type="STRING" id="1231657.A0A1Y1ZJ05"/>
<keyword evidence="10" id="KW-1185">Reference proteome</keyword>
<evidence type="ECO:0000256" key="2">
    <source>
        <dbReference type="ARBA" id="ARBA00022723"/>
    </source>
</evidence>
<dbReference type="CDD" id="cd12148">
    <property type="entry name" value="fungal_TF_MHR"/>
    <property type="match status" value="1"/>
</dbReference>